<dbReference type="AlphaFoldDB" id="A0A2X3F583"/>
<proteinExistence type="predicted"/>
<sequence length="387" mass="41922">MLFRVIFFLFMAVLPCSQAWSAPTQQRFNDWLVTCNNQNFCVTRNVGLHHGLVMTLSRSAGAVTDASLRIELGGTGNPVATLAPIAPRLLLDGKPLSLTDKRWHIEDKLIKTADSVTIDAFLQQVQEGKALSLANGLQTISLQGLKAALFFIDDRQKRVGSETAWVGKGEEPPLSVPPAPALRAVASAETAQSPLGREELNDLMDYGNERMTNSHCSLDPFRREIRVTALTDDKVLLMTSCESGAYNTVWLAWLVSRQRPYVARQVRLTLPFQPPGEAPREIELINASYDDRRHELVTLDKGRGAGDCGSKPAGVLTASGSASPATRSSRRATTGRGQMPGPRCGVTPLSTCSAVATIWSTVKPKNGKQLLCRGGFAIAGHADDLAF</sequence>
<evidence type="ECO:0000256" key="1">
    <source>
        <dbReference type="SAM" id="MobiDB-lite"/>
    </source>
</evidence>
<feature type="chain" id="PRO_5015871712" evidence="2">
    <location>
        <begin position="22"/>
        <end position="387"/>
    </location>
</feature>
<evidence type="ECO:0000313" key="4">
    <source>
        <dbReference type="Proteomes" id="UP000251721"/>
    </source>
</evidence>
<evidence type="ECO:0000256" key="2">
    <source>
        <dbReference type="SAM" id="SignalP"/>
    </source>
</evidence>
<dbReference type="Pfam" id="PF06674">
    <property type="entry name" value="DUF1176"/>
    <property type="match status" value="1"/>
</dbReference>
<evidence type="ECO:0000313" key="3">
    <source>
        <dbReference type="EMBL" id="SQC44023.1"/>
    </source>
</evidence>
<organism evidence="3 4">
    <name type="scientific">Klebsiella pneumoniae</name>
    <dbReference type="NCBI Taxonomy" id="573"/>
    <lineage>
        <taxon>Bacteria</taxon>
        <taxon>Pseudomonadati</taxon>
        <taxon>Pseudomonadota</taxon>
        <taxon>Gammaproteobacteria</taxon>
        <taxon>Enterobacterales</taxon>
        <taxon>Enterobacteriaceae</taxon>
        <taxon>Klebsiella/Raoultella group</taxon>
        <taxon>Klebsiella</taxon>
        <taxon>Klebsiella pneumoniae complex</taxon>
    </lineage>
</organism>
<feature type="region of interest" description="Disordered" evidence="1">
    <location>
        <begin position="312"/>
        <end position="344"/>
    </location>
</feature>
<accession>A0A2X3F583</accession>
<dbReference type="Proteomes" id="UP000251721">
    <property type="component" value="Unassembled WGS sequence"/>
</dbReference>
<feature type="compositionally biased region" description="Low complexity" evidence="1">
    <location>
        <begin position="317"/>
        <end position="337"/>
    </location>
</feature>
<name>A0A2X3F583_KLEPN</name>
<gene>
    <name evidence="3" type="ORF">NCTC13465_02519</name>
</gene>
<reference evidence="3 4" key="1">
    <citation type="submission" date="2018-06" db="EMBL/GenBank/DDBJ databases">
        <authorList>
            <consortium name="Pathogen Informatics"/>
            <person name="Doyle S."/>
        </authorList>
    </citation>
    <scope>NUCLEOTIDE SEQUENCE [LARGE SCALE GENOMIC DNA]</scope>
    <source>
        <strain evidence="3 4">NCTC13465</strain>
    </source>
</reference>
<dbReference type="EMBL" id="UAWQ01000016">
    <property type="protein sequence ID" value="SQC44023.1"/>
    <property type="molecule type" value="Genomic_DNA"/>
</dbReference>
<protein>
    <submittedName>
        <fullName evidence="3">Protein of uncharacterized function (DUF1176)</fullName>
    </submittedName>
</protein>
<keyword evidence="2" id="KW-0732">Signal</keyword>
<feature type="signal peptide" evidence="2">
    <location>
        <begin position="1"/>
        <end position="21"/>
    </location>
</feature>
<dbReference type="InterPro" id="IPR009560">
    <property type="entry name" value="DUF1176"/>
</dbReference>